<feature type="chain" id="PRO_5015105898" evidence="1">
    <location>
        <begin position="32"/>
        <end position="541"/>
    </location>
</feature>
<dbReference type="InterPro" id="IPR007253">
    <property type="entry name" value="Cell_wall-bd_2"/>
</dbReference>
<dbReference type="PANTHER" id="PTHR30032">
    <property type="entry name" value="N-ACETYLMURAMOYL-L-ALANINE AMIDASE-RELATED"/>
    <property type="match status" value="1"/>
</dbReference>
<organism evidence="3 5">
    <name type="scientific">Labedella gwakjiensis</name>
    <dbReference type="NCBI Taxonomy" id="390269"/>
    <lineage>
        <taxon>Bacteria</taxon>
        <taxon>Bacillati</taxon>
        <taxon>Actinomycetota</taxon>
        <taxon>Actinomycetes</taxon>
        <taxon>Micrococcales</taxon>
        <taxon>Microbacteriaceae</taxon>
        <taxon>Labedella</taxon>
    </lineage>
</organism>
<dbReference type="RefSeq" id="WP_106563738.1">
    <property type="nucleotide sequence ID" value="NZ_PYAU01000001.1"/>
</dbReference>
<protein>
    <submittedName>
        <fullName evidence="3">Putative cell wall binding repeat protein</fullName>
    </submittedName>
</protein>
<reference evidence="4 6" key="2">
    <citation type="submission" date="2018-12" db="EMBL/GenBank/DDBJ databases">
        <authorList>
            <person name="hu s."/>
            <person name="Xu Y."/>
            <person name="Xu B."/>
            <person name="Li F."/>
        </authorList>
    </citation>
    <scope>NUCLEOTIDE SEQUENCE [LARGE SCALE GENOMIC DNA]</scope>
    <source>
        <strain evidence="4 6">KSW2-17</strain>
    </source>
</reference>
<dbReference type="EMBL" id="PYAU01000001">
    <property type="protein sequence ID" value="PSL38778.1"/>
    <property type="molecule type" value="Genomic_DNA"/>
</dbReference>
<proteinExistence type="predicted"/>
<dbReference type="OrthoDB" id="68195at2"/>
<evidence type="ECO:0000313" key="5">
    <source>
        <dbReference type="Proteomes" id="UP000241203"/>
    </source>
</evidence>
<evidence type="ECO:0000313" key="4">
    <source>
        <dbReference type="EMBL" id="RUQ86743.1"/>
    </source>
</evidence>
<evidence type="ECO:0000313" key="3">
    <source>
        <dbReference type="EMBL" id="PSL38778.1"/>
    </source>
</evidence>
<name>A0A2P8GXU0_9MICO</name>
<dbReference type="Gene3D" id="2.60.40.2700">
    <property type="match status" value="1"/>
</dbReference>
<dbReference type="AlphaFoldDB" id="A0A2P8GXU0"/>
<dbReference type="Pfam" id="PF00188">
    <property type="entry name" value="CAP"/>
    <property type="match status" value="1"/>
</dbReference>
<comment type="caution">
    <text evidence="3">The sequence shown here is derived from an EMBL/GenBank/DDBJ whole genome shotgun (WGS) entry which is preliminary data.</text>
</comment>
<dbReference type="SUPFAM" id="SSF55797">
    <property type="entry name" value="PR-1-like"/>
    <property type="match status" value="1"/>
</dbReference>
<reference evidence="3 5" key="1">
    <citation type="submission" date="2018-03" db="EMBL/GenBank/DDBJ databases">
        <title>Genomic Encyclopedia of Archaeal and Bacterial Type Strains, Phase II (KMG-II): from individual species to whole genera.</title>
        <authorList>
            <person name="Goeker M."/>
        </authorList>
    </citation>
    <scope>NUCLEOTIDE SEQUENCE [LARGE SCALE GENOMIC DNA]</scope>
    <source>
        <strain evidence="3 5">DSM 21548</strain>
    </source>
</reference>
<dbReference type="CDD" id="cd05379">
    <property type="entry name" value="CAP_bacterial"/>
    <property type="match status" value="1"/>
</dbReference>
<dbReference type="PANTHER" id="PTHR30032:SF8">
    <property type="entry name" value="GERMINATION-SPECIFIC N-ACETYLMURAMOYL-L-ALANINE AMIDASE"/>
    <property type="match status" value="1"/>
</dbReference>
<dbReference type="InterPro" id="IPR051922">
    <property type="entry name" value="Bact_Sporulation_Assoc"/>
</dbReference>
<dbReference type="Gene3D" id="3.40.33.10">
    <property type="entry name" value="CAP"/>
    <property type="match status" value="1"/>
</dbReference>
<feature type="domain" description="SCP" evidence="2">
    <location>
        <begin position="39"/>
        <end position="147"/>
    </location>
</feature>
<dbReference type="InterPro" id="IPR035940">
    <property type="entry name" value="CAP_sf"/>
</dbReference>
<evidence type="ECO:0000256" key="1">
    <source>
        <dbReference type="SAM" id="SignalP"/>
    </source>
</evidence>
<dbReference type="Proteomes" id="UP000268291">
    <property type="component" value="Unassembled WGS sequence"/>
</dbReference>
<dbReference type="Proteomes" id="UP000241203">
    <property type="component" value="Unassembled WGS sequence"/>
</dbReference>
<sequence>MIRLRPFAAAAAIVALLAGGLTLAAPDPAQAAPRDDVVSLTNANRANAGLPALQRESSLDAMAQEWATYMASQKSMVHSSNEWRTSRASSGWTLCCGENIAYGYTTASSVVSAWINSPGHRANILDSRYTHMGAGYNADGHYWVQVFATFPDVKTVKGTTPTISGTTTVGQTLTAAATGWSPSGTKLAFQWKANGKAISGATGTSFKLTDYQAGKRITVTVTGTASGYRSASTTSGQTAVVKTTYGVERVSGQTRYASAVAVSKRTYPSGSGVVYIASGENFPDAVGAAPAAVNAGGALLLTRRDSVPSEVVAEVKRLNPRSIVIVGGEAAVGSAVQATLSGIATTTRVAGASRFEVSTALAIQGFPGGTDTAYIASGAGFADAVSAGSAAGADDAPIILARPKAGPDTALLQTLERLGVRTVKIAGGTAAVSSSFESTLRSKGYTVERLGGANRYAANQAINAEAFGYSNTAFVASGLAYPDALTGSTWAGKSNAPLFITTSGCVQPGIISTMKGMGVSKVIVLGGTSSLSVDVSNLATC</sequence>
<evidence type="ECO:0000259" key="2">
    <source>
        <dbReference type="Pfam" id="PF00188"/>
    </source>
</evidence>
<evidence type="ECO:0000313" key="6">
    <source>
        <dbReference type="Proteomes" id="UP000268291"/>
    </source>
</evidence>
<gene>
    <name evidence="3" type="ORF">CLV49_2407</name>
    <name evidence="4" type="ORF">ELQ93_07195</name>
</gene>
<feature type="signal peptide" evidence="1">
    <location>
        <begin position="1"/>
        <end position="31"/>
    </location>
</feature>
<dbReference type="InterPro" id="IPR014044">
    <property type="entry name" value="CAP_dom"/>
</dbReference>
<dbReference type="Gene3D" id="3.40.50.12090">
    <property type="match status" value="1"/>
</dbReference>
<keyword evidence="6" id="KW-1185">Reference proteome</keyword>
<keyword evidence="1" id="KW-0732">Signal</keyword>
<dbReference type="EMBL" id="RZGY01000001">
    <property type="protein sequence ID" value="RUQ86743.1"/>
    <property type="molecule type" value="Genomic_DNA"/>
</dbReference>
<accession>A0A2P8GXU0</accession>
<dbReference type="Pfam" id="PF04122">
    <property type="entry name" value="CW_binding_2"/>
    <property type="match status" value="3"/>
</dbReference>